<proteinExistence type="predicted"/>
<accession>A5CQG7</accession>
<reference evidence="1 2" key="1">
    <citation type="journal article" date="2008" name="J. Bacteriol.">
        <title>The genome sequence of the tomato-pathogenic actinomycete Clavibacter michiganensis subsp. michiganensis NCPPB382 reveals a large island involved in pathogenicity.</title>
        <authorList>
            <person name="Gartemann K.H."/>
            <person name="Abt B."/>
            <person name="Bekel T."/>
            <person name="Burger A."/>
            <person name="Engemann J."/>
            <person name="Flugel M."/>
            <person name="Gaigalat L."/>
            <person name="Goesmann A."/>
            <person name="Grafen I."/>
            <person name="Kalinowski J."/>
            <person name="Kaup O."/>
            <person name="Kirchner O."/>
            <person name="Krause L."/>
            <person name="Linke B."/>
            <person name="McHardy A."/>
            <person name="Meyer F."/>
            <person name="Pohle S."/>
            <person name="Ruckert C."/>
            <person name="Schneiker S."/>
            <person name="Zellermann E.M."/>
            <person name="Puhler A."/>
            <person name="Eichenlaub R."/>
            <person name="Kaiser O."/>
            <person name="Bartels D."/>
        </authorList>
    </citation>
    <scope>NUCLEOTIDE SEQUENCE [LARGE SCALE GENOMIC DNA]</scope>
    <source>
        <strain evidence="1 2">NCPPB 382</strain>
    </source>
</reference>
<dbReference type="KEGG" id="cmi:CMM_1276"/>
<dbReference type="EMBL" id="AM711867">
    <property type="protein sequence ID" value="CAN01321.1"/>
    <property type="molecule type" value="Genomic_DNA"/>
</dbReference>
<keyword evidence="2" id="KW-1185">Reference proteome</keyword>
<organism evidence="1 2">
    <name type="scientific">Clavibacter michiganensis subsp. michiganensis (strain NCPPB 382)</name>
    <dbReference type="NCBI Taxonomy" id="443906"/>
    <lineage>
        <taxon>Bacteria</taxon>
        <taxon>Bacillati</taxon>
        <taxon>Actinomycetota</taxon>
        <taxon>Actinomycetes</taxon>
        <taxon>Micrococcales</taxon>
        <taxon>Microbacteriaceae</taxon>
        <taxon>Clavibacter</taxon>
    </lineage>
</organism>
<dbReference type="Proteomes" id="UP000001564">
    <property type="component" value="Chromosome"/>
</dbReference>
<dbReference type="RefSeq" id="WP_012037962.1">
    <property type="nucleotide sequence ID" value="NC_009480.1"/>
</dbReference>
<gene>
    <name evidence="1" type="ordered locus">CMM_1276</name>
</gene>
<dbReference type="AlphaFoldDB" id="A5CQG7"/>
<evidence type="ECO:0000313" key="1">
    <source>
        <dbReference type="EMBL" id="CAN01321.1"/>
    </source>
</evidence>
<sequence>MRSALRDPGYLSWTRDARRSRACLFARDPYGPGETTLNDRPRIPLRRRVGAVAASAAVIASCHLLAGCAASTSPAPTPAPTPSLTQEQQDDQAFQAALSGFLDLPFQGETGDALRPFLTGDAFDDEVREIDEYQAAQQTVVGKDTYYGFRITSRGPGYAVAQACLDVSGTRVLDAGGRDVTTTRSPVVSLQLKGVVGDDGSWRISDLVPNDEVHACG</sequence>
<evidence type="ECO:0000313" key="2">
    <source>
        <dbReference type="Proteomes" id="UP000001564"/>
    </source>
</evidence>
<dbReference type="HOGENOM" id="CLU_110612_0_0_11"/>
<name>A5CQG7_CLAM3</name>
<protein>
    <submittedName>
        <fullName evidence="1">Uncharacterized protein</fullName>
    </submittedName>
</protein>